<gene>
    <name evidence="1" type="primary">hypothetical protein</name>
</gene>
<keyword evidence="2" id="KW-1185">Reference proteome</keyword>
<reference evidence="1" key="1">
    <citation type="journal article" date="2019" name="Vet. Microbiol.">
        <title>Molecular and microscopic characterisation of a novel pathogenic herpesvirus from Indian ringneck parrots (Psittacula krameri).</title>
        <authorList>
            <person name="Sutherland M."/>
            <person name="Sarker S."/>
            <person name="Raidal S.R."/>
        </authorList>
    </citation>
    <scope>NUCLEOTIDE SEQUENCE</scope>
    <source>
        <strain evidence="1">PsHV 5</strain>
    </source>
</reference>
<protein>
    <submittedName>
        <fullName evidence="1">Uncharacterized protein</fullName>
    </submittedName>
</protein>
<dbReference type="Proteomes" id="UP001162227">
    <property type="component" value="Segment"/>
</dbReference>
<organism evidence="1 2">
    <name type="scientific">Psittacid alphaherpesvirus 5</name>
    <dbReference type="NCBI Taxonomy" id="2972693"/>
    <lineage>
        <taxon>Viruses</taxon>
        <taxon>Duplodnaviria</taxon>
        <taxon>Heunggongvirae</taxon>
        <taxon>Peploviricota</taxon>
        <taxon>Herviviricetes</taxon>
        <taxon>Herpesvirales</taxon>
        <taxon>Orthoherpesviridae</taxon>
        <taxon>Alphaherpesvirinae</taxon>
        <taxon>Iltovirus</taxon>
        <taxon>Iltovirus psittacidalpha5</taxon>
    </lineage>
</organism>
<reference evidence="1" key="2">
    <citation type="submission" date="2019-05" db="EMBL/GenBank/DDBJ databases">
        <authorList>
            <person name="Sutherland M."/>
            <person name="Sarker S."/>
            <person name="Raidal S.R."/>
        </authorList>
    </citation>
    <scope>NUCLEOTIDE SEQUENCE</scope>
    <source>
        <strain evidence="1">PsHV 5</strain>
    </source>
</reference>
<evidence type="ECO:0000313" key="2">
    <source>
        <dbReference type="Proteomes" id="UP001162227"/>
    </source>
</evidence>
<evidence type="ECO:0000313" key="1">
    <source>
        <dbReference type="EMBL" id="QFU14622.1"/>
    </source>
</evidence>
<name>A0A5P9JP69_9ALPH</name>
<dbReference type="EMBL" id="MK955929">
    <property type="protein sequence ID" value="QFU14622.1"/>
    <property type="molecule type" value="Genomic_DNA"/>
</dbReference>
<proteinExistence type="predicted"/>
<accession>A0A5P9JP69</accession>
<dbReference type="KEGG" id="vg:80541425"/>
<dbReference type="GeneID" id="80541425"/>
<sequence>MSRQTQTTICPSFQTRQIEQRYQTRAYDQKLARGTTVANPYVLQMLPTQMNPWFSGILPATDL</sequence>
<dbReference type="RefSeq" id="YP_010802652.1">
    <property type="nucleotide sequence ID" value="NC_077028.1"/>
</dbReference>